<dbReference type="NCBIfam" id="TIGR04282">
    <property type="entry name" value="glyco_like_cofC"/>
    <property type="match status" value="1"/>
</dbReference>
<dbReference type="Proteomes" id="UP000199628">
    <property type="component" value="Unassembled WGS sequence"/>
</dbReference>
<dbReference type="PANTHER" id="PTHR36529:SF1">
    <property type="entry name" value="GLYCOSYLTRANSFERASE"/>
    <property type="match status" value="1"/>
</dbReference>
<sequence>MRRTLVIMVKEPRPGRVKTRLGRDIGMVGAAWWFRHQTRALIRRLRDPRWQIVLAVSPDAEGLASRVWPGDLTRRPQGRGDLGQRMALQLRSAPCGPVCLIGADIPGVTRAHIGRAFAALGGAEFVFGPATDGGYWLVGAARRRALPRPLFEGVRWSGEQALADTLAGLDGHRIALVDVLRDIDTFADLRQAGKPSLLR</sequence>
<dbReference type="SUPFAM" id="SSF53448">
    <property type="entry name" value="Nucleotide-diphospho-sugar transferases"/>
    <property type="match status" value="1"/>
</dbReference>
<keyword evidence="2" id="KW-1185">Reference proteome</keyword>
<dbReference type="InterPro" id="IPR029044">
    <property type="entry name" value="Nucleotide-diphossugar_trans"/>
</dbReference>
<reference evidence="2" key="1">
    <citation type="submission" date="2016-10" db="EMBL/GenBank/DDBJ databases">
        <authorList>
            <person name="Varghese N."/>
            <person name="Submissions S."/>
        </authorList>
    </citation>
    <scope>NUCLEOTIDE SEQUENCE [LARGE SCALE GENOMIC DNA]</scope>
    <source>
        <strain evidence="2">CGMCC 1.9108</strain>
    </source>
</reference>
<organism evidence="1 2">
    <name type="scientific">Ruegeria marina</name>
    <dbReference type="NCBI Taxonomy" id="639004"/>
    <lineage>
        <taxon>Bacteria</taxon>
        <taxon>Pseudomonadati</taxon>
        <taxon>Pseudomonadota</taxon>
        <taxon>Alphaproteobacteria</taxon>
        <taxon>Rhodobacterales</taxon>
        <taxon>Roseobacteraceae</taxon>
        <taxon>Ruegeria</taxon>
    </lineage>
</organism>
<protein>
    <recommendedName>
        <fullName evidence="3">Glycosyltransferase</fullName>
    </recommendedName>
</protein>
<dbReference type="AlphaFoldDB" id="A0A1G6N8W4"/>
<dbReference type="Gene3D" id="3.90.550.10">
    <property type="entry name" value="Spore Coat Polysaccharide Biosynthesis Protein SpsA, Chain A"/>
    <property type="match status" value="1"/>
</dbReference>
<accession>A0A1G6N8W4</accession>
<evidence type="ECO:0008006" key="3">
    <source>
        <dbReference type="Google" id="ProtNLM"/>
    </source>
</evidence>
<gene>
    <name evidence="1" type="ORF">SAMN04488239_10368</name>
</gene>
<dbReference type="EMBL" id="FMZV01000003">
    <property type="protein sequence ID" value="SDC64279.1"/>
    <property type="molecule type" value="Genomic_DNA"/>
</dbReference>
<dbReference type="OrthoDB" id="9798250at2"/>
<evidence type="ECO:0000313" key="2">
    <source>
        <dbReference type="Proteomes" id="UP000199628"/>
    </source>
</evidence>
<proteinExistence type="predicted"/>
<evidence type="ECO:0000313" key="1">
    <source>
        <dbReference type="EMBL" id="SDC64279.1"/>
    </source>
</evidence>
<dbReference type="RefSeq" id="WP_093028341.1">
    <property type="nucleotide sequence ID" value="NZ_FMZV01000003.1"/>
</dbReference>
<name>A0A1G6N8W4_9RHOB</name>
<dbReference type="STRING" id="639004.SAMN04488239_10368"/>
<dbReference type="Pfam" id="PF09837">
    <property type="entry name" value="DUF2064"/>
    <property type="match status" value="1"/>
</dbReference>
<dbReference type="InterPro" id="IPR018641">
    <property type="entry name" value="Trfase_1_rSAM/seldom-assoc"/>
</dbReference>
<dbReference type="PANTHER" id="PTHR36529">
    <property type="entry name" value="SLL1095 PROTEIN"/>
    <property type="match status" value="1"/>
</dbReference>